<evidence type="ECO:0000256" key="1">
    <source>
        <dbReference type="SAM" id="MobiDB-lite"/>
    </source>
</evidence>
<gene>
    <name evidence="3" type="ORF">HDK90DRAFT_543343</name>
</gene>
<evidence type="ECO:0000259" key="2">
    <source>
        <dbReference type="PROSITE" id="PS50090"/>
    </source>
</evidence>
<feature type="compositionally biased region" description="Polar residues" evidence="1">
    <location>
        <begin position="1"/>
        <end position="10"/>
    </location>
</feature>
<organism evidence="3 4">
    <name type="scientific">Phyllosticta capitalensis</name>
    <dbReference type="NCBI Taxonomy" id="121624"/>
    <lineage>
        <taxon>Eukaryota</taxon>
        <taxon>Fungi</taxon>
        <taxon>Dikarya</taxon>
        <taxon>Ascomycota</taxon>
        <taxon>Pezizomycotina</taxon>
        <taxon>Dothideomycetes</taxon>
        <taxon>Dothideomycetes incertae sedis</taxon>
        <taxon>Botryosphaeriales</taxon>
        <taxon>Phyllostictaceae</taxon>
        <taxon>Phyllosticta</taxon>
    </lineage>
</organism>
<feature type="region of interest" description="Disordered" evidence="1">
    <location>
        <begin position="1"/>
        <end position="20"/>
    </location>
</feature>
<evidence type="ECO:0000313" key="4">
    <source>
        <dbReference type="Proteomes" id="UP001492380"/>
    </source>
</evidence>
<evidence type="ECO:0000313" key="3">
    <source>
        <dbReference type="EMBL" id="KAK8224659.1"/>
    </source>
</evidence>
<reference evidence="3 4" key="1">
    <citation type="submission" date="2024-04" db="EMBL/GenBank/DDBJ databases">
        <title>Phyllosticta paracitricarpa is synonymous to the EU quarantine fungus P. citricarpa based on phylogenomic analyses.</title>
        <authorList>
            <consortium name="Lawrence Berkeley National Laboratory"/>
            <person name="Van Ingen-Buijs V.A."/>
            <person name="Van Westerhoven A.C."/>
            <person name="Haridas S."/>
            <person name="Skiadas P."/>
            <person name="Martin F."/>
            <person name="Groenewald J.Z."/>
            <person name="Crous P.W."/>
            <person name="Seidl M.F."/>
        </authorList>
    </citation>
    <scope>NUCLEOTIDE SEQUENCE [LARGE SCALE GENOMIC DNA]</scope>
    <source>
        <strain evidence="3 4">CBS 123374</strain>
    </source>
</reference>
<dbReference type="InterPro" id="IPR001005">
    <property type="entry name" value="SANT/Myb"/>
</dbReference>
<feature type="region of interest" description="Disordered" evidence="1">
    <location>
        <begin position="126"/>
        <end position="248"/>
    </location>
</feature>
<accession>A0ABR1YCI1</accession>
<dbReference type="PROSITE" id="PS50090">
    <property type="entry name" value="MYB_LIKE"/>
    <property type="match status" value="1"/>
</dbReference>
<feature type="domain" description="Myb-like" evidence="2">
    <location>
        <begin position="239"/>
        <end position="304"/>
    </location>
</feature>
<feature type="compositionally biased region" description="Low complexity" evidence="1">
    <location>
        <begin position="215"/>
        <end position="241"/>
    </location>
</feature>
<dbReference type="EMBL" id="JBBWRZ010000012">
    <property type="protein sequence ID" value="KAK8224659.1"/>
    <property type="molecule type" value="Genomic_DNA"/>
</dbReference>
<proteinExistence type="predicted"/>
<dbReference type="CDD" id="cd00167">
    <property type="entry name" value="SANT"/>
    <property type="match status" value="1"/>
</dbReference>
<keyword evidence="4" id="KW-1185">Reference proteome</keyword>
<comment type="caution">
    <text evidence="3">The sequence shown here is derived from an EMBL/GenBank/DDBJ whole genome shotgun (WGS) entry which is preliminary data.</text>
</comment>
<name>A0ABR1YCI1_9PEZI</name>
<protein>
    <recommendedName>
        <fullName evidence="2">Myb-like domain-containing protein</fullName>
    </recommendedName>
</protein>
<sequence>MAAANTSGSNAGRPLTKPEMLTEARIRIRNTLAMLEHADAHGLSPAIRSARMESVLHLLDVTRVIGNNVNGRRMPPSSDRNQALFDHPEEARAWRSAFRQPFNEPVHVVSPYALCNHALPHPPFRGIEKALTNAGGSPEPAPRSPSRVARQLQPTTPSETEDAYIGDSNDLEEKGSAASASQIRDDASDEDNRVKQSAPLDAHETAAPQGNSHDTPTALANADPATATTTGPATTNNTGPGVAQSSWSTEEKDILIESVQWILAHGGRDMTVLNMWKAIAKRAKSSGNFKRTANACRIEWGRFFRQETGMDERKEQKPHQLVTSAQH</sequence>
<feature type="compositionally biased region" description="Basic and acidic residues" evidence="1">
    <location>
        <begin position="183"/>
        <end position="194"/>
    </location>
</feature>
<dbReference type="Proteomes" id="UP001492380">
    <property type="component" value="Unassembled WGS sequence"/>
</dbReference>
<dbReference type="Gene3D" id="1.10.10.60">
    <property type="entry name" value="Homeodomain-like"/>
    <property type="match status" value="1"/>
</dbReference>